<keyword evidence="2" id="KW-0614">Plasmid</keyword>
<gene>
    <name evidence="2" type="ORF">C1S70_18120</name>
</gene>
<evidence type="ECO:0000313" key="3">
    <source>
        <dbReference type="Proteomes" id="UP000236268"/>
    </source>
</evidence>
<reference evidence="2 3" key="1">
    <citation type="submission" date="2018-01" db="EMBL/GenBank/DDBJ databases">
        <title>Whole genome sequence of Azospirillum brasilense REC3 isolated from strawberry roots.</title>
        <authorList>
            <person name="Fontana C.A."/>
            <person name="Salazar S.M."/>
            <person name="Bassi D."/>
            <person name="Puglisi E."/>
            <person name="Lovaisa N.C."/>
            <person name="Toffoli L.M."/>
            <person name="Pedraza R."/>
            <person name="Cocconcelli P.S."/>
        </authorList>
    </citation>
    <scope>NUCLEOTIDE SEQUENCE [LARGE SCALE GENOMIC DNA]</scope>
    <source>
        <strain evidence="2 3">REC3</strain>
        <plasmid evidence="2">p10unnamed</plasmid>
    </source>
</reference>
<dbReference type="InterPro" id="IPR006975">
    <property type="entry name" value="NifQ"/>
</dbReference>
<dbReference type="OrthoDB" id="7304690at2"/>
<evidence type="ECO:0000313" key="2">
    <source>
        <dbReference type="EMBL" id="PNQ97480.1"/>
    </source>
</evidence>
<proteinExistence type="predicted"/>
<name>A0A2K1FY54_9PROT</name>
<comment type="caution">
    <text evidence="2">The sequence shown here is derived from an EMBL/GenBank/DDBJ whole genome shotgun (WGS) entry which is preliminary data.</text>
</comment>
<dbReference type="GO" id="GO:0009399">
    <property type="term" value="P:nitrogen fixation"/>
    <property type="evidence" value="ECO:0007669"/>
    <property type="project" value="InterPro"/>
</dbReference>
<protein>
    <recommendedName>
        <fullName evidence="4">Nitrogen fixation protein NifQ</fullName>
    </recommendedName>
</protein>
<organism evidence="2 3">
    <name type="scientific">Azospirillum argentinense</name>
    <dbReference type="NCBI Taxonomy" id="2970906"/>
    <lineage>
        <taxon>Bacteria</taxon>
        <taxon>Pseudomonadati</taxon>
        <taxon>Pseudomonadota</taxon>
        <taxon>Alphaproteobacteria</taxon>
        <taxon>Rhodospirillales</taxon>
        <taxon>Azospirillaceae</taxon>
        <taxon>Azospirillum</taxon>
    </lineage>
</organism>
<evidence type="ECO:0008006" key="4">
    <source>
        <dbReference type="Google" id="ProtNLM"/>
    </source>
</evidence>
<sequence>MTAWPSEHRMQRANKPRGSSPPGLRRHRSRSGPSDVWGPLPRVTVGQSAGGTRDAVQMDRMSAQDRLMAWSRTPHAPDTRDLTCILLHRCSGRQASYVHGLGLEAGALAALIDVHFPAAAVGWTPGTCFSDHVKRLGGVRCGCAGVTAAVSREEGNSTDDWLLREERDFRDLLMRHRLENDASALPLADVIARACLENDHLWRSLGLADRPHLAALLARHFPSLAEANTRKLRWKRFFYECLWAEGRPVSRSTVCDACLHQAECYDGTASYHQRGA</sequence>
<dbReference type="GO" id="GO:0030151">
    <property type="term" value="F:molybdenum ion binding"/>
    <property type="evidence" value="ECO:0007669"/>
    <property type="project" value="InterPro"/>
</dbReference>
<accession>A0A2K1FY54</accession>
<dbReference type="EMBL" id="POWG01000019">
    <property type="protein sequence ID" value="PNQ97480.1"/>
    <property type="molecule type" value="Genomic_DNA"/>
</dbReference>
<feature type="region of interest" description="Disordered" evidence="1">
    <location>
        <begin position="1"/>
        <end position="54"/>
    </location>
</feature>
<feature type="compositionally biased region" description="Basic and acidic residues" evidence="1">
    <location>
        <begin position="1"/>
        <end position="10"/>
    </location>
</feature>
<evidence type="ECO:0000256" key="1">
    <source>
        <dbReference type="SAM" id="MobiDB-lite"/>
    </source>
</evidence>
<dbReference type="AlphaFoldDB" id="A0A2K1FY54"/>
<dbReference type="Pfam" id="PF04891">
    <property type="entry name" value="NifQ"/>
    <property type="match status" value="1"/>
</dbReference>
<geneLocation type="plasmid" evidence="2">
    <name>p10unnamed</name>
</geneLocation>
<dbReference type="Proteomes" id="UP000236268">
    <property type="component" value="Unassembled WGS sequence"/>
</dbReference>